<accession>A0A644Y0U8</accession>
<dbReference type="PANTHER" id="PTHR43630:SF1">
    <property type="entry name" value="POLY-BETA-1,6-N-ACETYL-D-GLUCOSAMINE SYNTHASE"/>
    <property type="match status" value="1"/>
</dbReference>
<evidence type="ECO:0008006" key="5">
    <source>
        <dbReference type="Google" id="ProtNLM"/>
    </source>
</evidence>
<dbReference type="AlphaFoldDB" id="A0A644Y0U8"/>
<sequence length="393" mass="44584">MKTVEILFWIGLFIVFYTYVGYGIILFLLVKIKEIFSKSENNKGVRDLPEVTLLIAAYNEESVVDSKMTNCLELDYPTELLKIVWVTDGSDDNTNTLLANYQRADVLFEPARGGKTAAVNRAMDYIKSPIVVLTDANTYLNKEAIMEIVTLFNDPKVGCVAGEKRVLSKDKDTASAGGEGLYWMYESKLKDLDSRLYSAVGAAGELYAVRRELYKHMEKSVLLDDFIQSMQIAMRGYKIAYSSKAYAAEGASLDMNEEKKRKVRIAAGGLQSVAMLLPLLNLFKYGMLSFQYISHRVLRWTLTPIFLFLLLPMNLLLVNEYPNSGIYLTLLALQILFYVGGYMGFVLAERNLKNKVLFVPYYFLFMNINVFRGAKYLYKKGKGSGIWEKAKRA</sequence>
<keyword evidence="1" id="KW-0328">Glycosyltransferase</keyword>
<name>A0A644Y0U8_9ZZZZ</name>
<comment type="caution">
    <text evidence="4">The sequence shown here is derived from an EMBL/GenBank/DDBJ whole genome shotgun (WGS) entry which is preliminary data.</text>
</comment>
<proteinExistence type="predicted"/>
<dbReference type="CDD" id="cd06439">
    <property type="entry name" value="CESA_like_1"/>
    <property type="match status" value="1"/>
</dbReference>
<feature type="transmembrane region" description="Helical" evidence="3">
    <location>
        <begin position="297"/>
        <end position="318"/>
    </location>
</feature>
<dbReference type="GO" id="GO:0016757">
    <property type="term" value="F:glycosyltransferase activity"/>
    <property type="evidence" value="ECO:0007669"/>
    <property type="project" value="UniProtKB-KW"/>
</dbReference>
<keyword evidence="3" id="KW-0812">Transmembrane</keyword>
<dbReference type="SUPFAM" id="SSF53448">
    <property type="entry name" value="Nucleotide-diphospho-sugar transferases"/>
    <property type="match status" value="1"/>
</dbReference>
<feature type="transmembrane region" description="Helical" evidence="3">
    <location>
        <begin position="6"/>
        <end position="30"/>
    </location>
</feature>
<protein>
    <recommendedName>
        <fullName evidence="5">Glycosyltransferase 2-like domain-containing protein</fullName>
    </recommendedName>
</protein>
<keyword evidence="3" id="KW-1133">Transmembrane helix</keyword>
<feature type="transmembrane region" description="Helical" evidence="3">
    <location>
        <begin position="325"/>
        <end position="347"/>
    </location>
</feature>
<dbReference type="InterPro" id="IPR029044">
    <property type="entry name" value="Nucleotide-diphossugar_trans"/>
</dbReference>
<organism evidence="4">
    <name type="scientific">bioreactor metagenome</name>
    <dbReference type="NCBI Taxonomy" id="1076179"/>
    <lineage>
        <taxon>unclassified sequences</taxon>
        <taxon>metagenomes</taxon>
        <taxon>ecological metagenomes</taxon>
    </lineage>
</organism>
<evidence type="ECO:0000256" key="2">
    <source>
        <dbReference type="ARBA" id="ARBA00022679"/>
    </source>
</evidence>
<gene>
    <name evidence="4" type="ORF">SDC9_68593</name>
</gene>
<reference evidence="4" key="1">
    <citation type="submission" date="2019-08" db="EMBL/GenBank/DDBJ databases">
        <authorList>
            <person name="Kucharzyk K."/>
            <person name="Murdoch R.W."/>
            <person name="Higgins S."/>
            <person name="Loffler F."/>
        </authorList>
    </citation>
    <scope>NUCLEOTIDE SEQUENCE</scope>
</reference>
<dbReference type="Pfam" id="PF13641">
    <property type="entry name" value="Glyco_tranf_2_3"/>
    <property type="match status" value="1"/>
</dbReference>
<dbReference type="Gene3D" id="3.90.550.10">
    <property type="entry name" value="Spore Coat Polysaccharide Biosynthesis Protein SpsA, Chain A"/>
    <property type="match status" value="1"/>
</dbReference>
<evidence type="ECO:0000256" key="3">
    <source>
        <dbReference type="SAM" id="Phobius"/>
    </source>
</evidence>
<keyword evidence="2" id="KW-0808">Transferase</keyword>
<feature type="transmembrane region" description="Helical" evidence="3">
    <location>
        <begin position="359"/>
        <end position="378"/>
    </location>
</feature>
<evidence type="ECO:0000256" key="1">
    <source>
        <dbReference type="ARBA" id="ARBA00022676"/>
    </source>
</evidence>
<evidence type="ECO:0000313" key="4">
    <source>
        <dbReference type="EMBL" id="MPM22142.1"/>
    </source>
</evidence>
<keyword evidence="3" id="KW-0472">Membrane</keyword>
<feature type="transmembrane region" description="Helical" evidence="3">
    <location>
        <begin position="265"/>
        <end position="285"/>
    </location>
</feature>
<dbReference type="PANTHER" id="PTHR43630">
    <property type="entry name" value="POLY-BETA-1,6-N-ACETYL-D-GLUCOSAMINE SYNTHASE"/>
    <property type="match status" value="1"/>
</dbReference>
<dbReference type="EMBL" id="VSSQ01003745">
    <property type="protein sequence ID" value="MPM22142.1"/>
    <property type="molecule type" value="Genomic_DNA"/>
</dbReference>